<dbReference type="PANTHER" id="PTHR24166">
    <property type="entry name" value="ROLLING PEBBLES, ISOFORM B"/>
    <property type="match status" value="1"/>
</dbReference>
<evidence type="ECO:0000313" key="5">
    <source>
        <dbReference type="EMBL" id="KAH6685850.1"/>
    </source>
</evidence>
<evidence type="ECO:0000256" key="4">
    <source>
        <dbReference type="SAM" id="MobiDB-lite"/>
    </source>
</evidence>
<keyword evidence="1" id="KW-0677">Repeat</keyword>
<comment type="caution">
    <text evidence="5">The sequence shown here is derived from an EMBL/GenBank/DDBJ whole genome shotgun (WGS) entry which is preliminary data.</text>
</comment>
<evidence type="ECO:0000256" key="3">
    <source>
        <dbReference type="PROSITE-ProRule" id="PRU00023"/>
    </source>
</evidence>
<dbReference type="SMART" id="SM00248">
    <property type="entry name" value="ANK"/>
    <property type="match status" value="6"/>
</dbReference>
<dbReference type="InterPro" id="IPR050889">
    <property type="entry name" value="Dendritic_Spine_Reg/Scaffold"/>
</dbReference>
<dbReference type="SUPFAM" id="SSF48403">
    <property type="entry name" value="Ankyrin repeat"/>
    <property type="match status" value="1"/>
</dbReference>
<dbReference type="PANTHER" id="PTHR24166:SF48">
    <property type="entry name" value="PROTEIN VAPYRIN"/>
    <property type="match status" value="1"/>
</dbReference>
<dbReference type="InterPro" id="IPR002110">
    <property type="entry name" value="Ankyrin_rpt"/>
</dbReference>
<protein>
    <recommendedName>
        <fullName evidence="7">Ankyrin repeat protein</fullName>
    </recommendedName>
</protein>
<dbReference type="EMBL" id="JAGSXJ010000014">
    <property type="protein sequence ID" value="KAH6685850.1"/>
    <property type="molecule type" value="Genomic_DNA"/>
</dbReference>
<feature type="region of interest" description="Disordered" evidence="4">
    <location>
        <begin position="367"/>
        <end position="391"/>
    </location>
</feature>
<sequence>MAAADAANESPAGAVAVHPLTHEEAASNAERFYAKITQKAPKIDSYYTYRHLERDPEYIEAALWPSYYLTFLDDAILEMFQPPVSPELELWLLEYLRIHFPEKDLFDVMAITSDRTLHPLHIAAALGLPSLCQSLAEDHEDSVNRLSPVGTPLYCALIGPRVFLERVPQDSEPLYGCPSMSQLRTLWVLLDAGASGLNMTRPKFNTTLSVQSIALRVSEQLEYATVFRRLYPPEPGSMGIEIDLDFQKLVTDHRNFKPNNLLFESKWVSTRRIAVQSELLLIVFDSNINECDDPDIGNLLDKIWDTMVQLCSSGGGKMILLAAGLPLHNADDEEYKRLLRLAISCTQEATVERLSSDPRFDPSIKLYSSDENIDHGDYTSDKNDDPNSIRDPHDRNVTLLHSVARDGHVSLVTLLLHRGADINARDYMGRTPLMLCESPDVLQKLMNKGGRTDDADFEGRTIYHYAAACSDHDILAFLRDNDPDFAQNLTTRSLRDGRTPAAQSIIYPLVNMPTTPRLEKFLQVDNHESLRAKMFLLKHGAEVPGSLYCDDAVTLAKAALTWGDADLVEAMQKCGFRFDQVDEDGNNALHLLNFAATPKLVRLLLKDCATLSMQNNNTRSPTETVFTNTYVSVSTTAHSRWTAAMPNPVPLDFVGALDEEVFEELLLATAASTPGCEDQQQAFAMCYSDFYQNVILSWLGLQNMEPDHWPLPEAFTTAMKVFRKLGALKAYKEWQFGNVPAADIANVFCWQQAIQSKWWREIQLGLFVQAISDPRLVGERKSLSEDAMNAFEEMVEWFITEYSEETTDVDLDDVLRNHLPIPEKIKDVPTMLVVCRSHCEYAVFESILCRRPVRWTVPDHMAAAKKLLRELDLDDLGRRANLLMEMGEGFTGTEDEALEWLQLDE</sequence>
<evidence type="ECO:0000313" key="6">
    <source>
        <dbReference type="Proteomes" id="UP000770015"/>
    </source>
</evidence>
<reference evidence="5" key="1">
    <citation type="journal article" date="2021" name="Nat. Commun.">
        <title>Genetic determinants of endophytism in the Arabidopsis root mycobiome.</title>
        <authorList>
            <person name="Mesny F."/>
            <person name="Miyauchi S."/>
            <person name="Thiergart T."/>
            <person name="Pickel B."/>
            <person name="Atanasova L."/>
            <person name="Karlsson M."/>
            <person name="Huettel B."/>
            <person name="Barry K.W."/>
            <person name="Haridas S."/>
            <person name="Chen C."/>
            <person name="Bauer D."/>
            <person name="Andreopoulos W."/>
            <person name="Pangilinan J."/>
            <person name="LaButti K."/>
            <person name="Riley R."/>
            <person name="Lipzen A."/>
            <person name="Clum A."/>
            <person name="Drula E."/>
            <person name="Henrissat B."/>
            <person name="Kohler A."/>
            <person name="Grigoriev I.V."/>
            <person name="Martin F.M."/>
            <person name="Hacquard S."/>
        </authorList>
    </citation>
    <scope>NUCLEOTIDE SEQUENCE</scope>
    <source>
        <strain evidence="5">MPI-SDFR-AT-0117</strain>
    </source>
</reference>
<dbReference type="AlphaFoldDB" id="A0A9P8VB05"/>
<dbReference type="InterPro" id="IPR036770">
    <property type="entry name" value="Ankyrin_rpt-contain_sf"/>
</dbReference>
<proteinExistence type="predicted"/>
<feature type="repeat" description="ANK" evidence="3">
    <location>
        <begin position="395"/>
        <end position="427"/>
    </location>
</feature>
<dbReference type="Pfam" id="PF12796">
    <property type="entry name" value="Ank_2"/>
    <property type="match status" value="1"/>
</dbReference>
<evidence type="ECO:0000256" key="2">
    <source>
        <dbReference type="ARBA" id="ARBA00023043"/>
    </source>
</evidence>
<keyword evidence="2 3" id="KW-0040">ANK repeat</keyword>
<feature type="compositionally biased region" description="Basic and acidic residues" evidence="4">
    <location>
        <begin position="372"/>
        <end position="391"/>
    </location>
</feature>
<name>A0A9P8VB05_9PEZI</name>
<dbReference type="PROSITE" id="PS50088">
    <property type="entry name" value="ANK_REPEAT"/>
    <property type="match status" value="1"/>
</dbReference>
<evidence type="ECO:0008006" key="7">
    <source>
        <dbReference type="Google" id="ProtNLM"/>
    </source>
</evidence>
<dbReference type="Proteomes" id="UP000770015">
    <property type="component" value="Unassembled WGS sequence"/>
</dbReference>
<dbReference type="Gene3D" id="1.25.40.20">
    <property type="entry name" value="Ankyrin repeat-containing domain"/>
    <property type="match status" value="2"/>
</dbReference>
<organism evidence="5 6">
    <name type="scientific">Plectosphaerella plurivora</name>
    <dbReference type="NCBI Taxonomy" id="936078"/>
    <lineage>
        <taxon>Eukaryota</taxon>
        <taxon>Fungi</taxon>
        <taxon>Dikarya</taxon>
        <taxon>Ascomycota</taxon>
        <taxon>Pezizomycotina</taxon>
        <taxon>Sordariomycetes</taxon>
        <taxon>Hypocreomycetidae</taxon>
        <taxon>Glomerellales</taxon>
        <taxon>Plectosphaerellaceae</taxon>
        <taxon>Plectosphaerella</taxon>
    </lineage>
</organism>
<dbReference type="OrthoDB" id="194358at2759"/>
<dbReference type="PROSITE" id="PS50297">
    <property type="entry name" value="ANK_REP_REGION"/>
    <property type="match status" value="1"/>
</dbReference>
<gene>
    <name evidence="5" type="ORF">F5X68DRAFT_276595</name>
</gene>
<accession>A0A9P8VB05</accession>
<keyword evidence="6" id="KW-1185">Reference proteome</keyword>
<evidence type="ECO:0000256" key="1">
    <source>
        <dbReference type="ARBA" id="ARBA00022737"/>
    </source>
</evidence>